<dbReference type="InterPro" id="IPR032048">
    <property type="entry name" value="TGase_elicitor"/>
</dbReference>
<reference evidence="3 5" key="3">
    <citation type="submission" date="2020-09" db="EMBL/GenBank/DDBJ databases">
        <title>Complete, closed and curated genome sequences of Photobacterium damselae subsp. piscicida isolates from Australia indicate localised evolution and additional plasmid-borne pathogenicity mechanisms.</title>
        <authorList>
            <person name="Baseggio L."/>
            <person name="Silayeva O."/>
            <person name="Buller N."/>
            <person name="Landos M."/>
            <person name="Engelstaedter J."/>
            <person name="Barnes A.C."/>
        </authorList>
    </citation>
    <scope>NUCLEOTIDE SEQUENCE [LARGE SCALE GENOMIC DNA]</scope>
    <source>
        <strain evidence="3 5">AS-16-0540-1</strain>
    </source>
</reference>
<organism evidence="3 5">
    <name type="scientific">Photobacterium damsela subsp. piscicida</name>
    <name type="common">Pasteurella piscicida</name>
    <dbReference type="NCBI Taxonomy" id="38294"/>
    <lineage>
        <taxon>Bacteria</taxon>
        <taxon>Pseudomonadati</taxon>
        <taxon>Pseudomonadota</taxon>
        <taxon>Gammaproteobacteria</taxon>
        <taxon>Vibrionales</taxon>
        <taxon>Vibrionaceae</taxon>
        <taxon>Photobacterium</taxon>
    </lineage>
</organism>
<protein>
    <submittedName>
        <fullName evidence="3">Uncharacterized protein</fullName>
    </submittedName>
</protein>
<accession>A0A1V1VB12</accession>
<dbReference type="AlphaFoldDB" id="A0A1V1VB12"/>
<evidence type="ECO:0000313" key="3">
    <source>
        <dbReference type="EMBL" id="QOD55425.1"/>
    </source>
</evidence>
<evidence type="ECO:0000313" key="5">
    <source>
        <dbReference type="Proteomes" id="UP000516656"/>
    </source>
</evidence>
<evidence type="ECO:0000313" key="4">
    <source>
        <dbReference type="Proteomes" id="UP000218676"/>
    </source>
</evidence>
<evidence type="ECO:0000256" key="1">
    <source>
        <dbReference type="SAM" id="SignalP"/>
    </source>
</evidence>
<dbReference type="Proteomes" id="UP000218676">
    <property type="component" value="Chromosome 1"/>
</dbReference>
<feature type="chain" id="PRO_5041531055" evidence="1">
    <location>
        <begin position="18"/>
        <end position="285"/>
    </location>
</feature>
<dbReference type="Pfam" id="PF16683">
    <property type="entry name" value="TGase_elicitor"/>
    <property type="match status" value="1"/>
</dbReference>
<reference evidence="4" key="2">
    <citation type="submission" date="2017-05" db="EMBL/GenBank/DDBJ databases">
        <title>Whole genome sequence of fish pathogenic bacteria, Photobacterium damselae subsp. piscicida, strain 91-197, isolated from hybrid striped bass (Morone sp.) in USA.</title>
        <authorList>
            <person name="Teru Y."/>
            <person name="Hikima J."/>
            <person name="Kono T."/>
            <person name="Sakai M."/>
            <person name="Takano T."/>
            <person name="Hawke J.P."/>
            <person name="Takeyama H."/>
            <person name="Aoki T."/>
        </authorList>
    </citation>
    <scope>NUCLEOTIDE SEQUENCE [LARGE SCALE GENOMIC DNA]</scope>
    <source>
        <strain evidence="4">91-197</strain>
    </source>
</reference>
<name>A0A1V1VB12_PHODP</name>
<sequence>MKKLIYLLPILSSTTFASPYSTYTNNDQNEPWVDQPEVFIGNKIITNLEALYNKSLKPQPWSGSFWPTRRGGIGWRYAANPNDFGHFSWADYQKITWKDFYDYTYVKRPSNSYHYWQINNLSPAEKYDLLVGDRNFSLTQAAWKVGQIFGGLTAGDVNPWLGNCDGWSASALTLPRPTKPVTAKDYTGKDLIFYPSDIKALATQLWTNSISENDYRQMGGRCYEYHPKKDSNGRIIDSVCRDINPGIWHIIVLNQIGIYHKGFVLDSASTAEIRNQPSVGYSIEY</sequence>
<evidence type="ECO:0000313" key="2">
    <source>
        <dbReference type="EMBL" id="BAX52822.1"/>
    </source>
</evidence>
<reference evidence="2" key="1">
    <citation type="journal article" date="2017" name="Genome Announc.">
        <title>Whole-Genome Sequence of Photobacterium damselae subsp. piscicida Strain 91-197, Isolated from Hybrid Striped Bass (Morone sp.) in the United States.</title>
        <authorList>
            <person name="Teru Y."/>
            <person name="Hikima J."/>
            <person name="Kono T."/>
            <person name="Sakai M."/>
            <person name="Takano T."/>
            <person name="Hawke J.P."/>
            <person name="Takeyama H."/>
            <person name="Aoki T."/>
        </authorList>
    </citation>
    <scope>NUCLEOTIDE SEQUENCE</scope>
    <source>
        <strain evidence="2">91-197</strain>
    </source>
</reference>
<gene>
    <name evidence="3" type="ORF">IC627_08555</name>
    <name evidence="2" type="ORF">PDPUS_1_01448</name>
</gene>
<dbReference type="GO" id="GO:0016755">
    <property type="term" value="F:aminoacyltransferase activity"/>
    <property type="evidence" value="ECO:0007669"/>
    <property type="project" value="InterPro"/>
</dbReference>
<feature type="signal peptide" evidence="1">
    <location>
        <begin position="1"/>
        <end position="17"/>
    </location>
</feature>
<keyword evidence="1" id="KW-0732">Signal</keyword>
<proteinExistence type="predicted"/>
<dbReference type="Proteomes" id="UP000516656">
    <property type="component" value="Chromosome 1"/>
</dbReference>
<dbReference type="RefSeq" id="WP_086958017.1">
    <property type="nucleotide sequence ID" value="NZ_AP018045.1"/>
</dbReference>
<dbReference type="EMBL" id="AP018045">
    <property type="protein sequence ID" value="BAX52822.1"/>
    <property type="molecule type" value="Genomic_DNA"/>
</dbReference>
<dbReference type="EMBL" id="CP061854">
    <property type="protein sequence ID" value="QOD55425.1"/>
    <property type="molecule type" value="Genomic_DNA"/>
</dbReference>